<keyword evidence="4 7" id="KW-0812">Transmembrane</keyword>
<dbReference type="Gene3D" id="1.10.3720.10">
    <property type="entry name" value="MetI-like"/>
    <property type="match status" value="1"/>
</dbReference>
<comment type="subcellular location">
    <subcellularLocation>
        <location evidence="1 7">Cell membrane</location>
        <topology evidence="1 7">Multi-pass membrane protein</topology>
    </subcellularLocation>
</comment>
<dbReference type="EMBL" id="MSZX01000004">
    <property type="protein sequence ID" value="OPA78451.1"/>
    <property type="molecule type" value="Genomic_DNA"/>
</dbReference>
<proteinExistence type="inferred from homology"/>
<dbReference type="InterPro" id="IPR000515">
    <property type="entry name" value="MetI-like"/>
</dbReference>
<dbReference type="InterPro" id="IPR035906">
    <property type="entry name" value="MetI-like_sf"/>
</dbReference>
<feature type="transmembrane region" description="Helical" evidence="7">
    <location>
        <begin position="280"/>
        <end position="303"/>
    </location>
</feature>
<dbReference type="CDD" id="cd06261">
    <property type="entry name" value="TM_PBP2"/>
    <property type="match status" value="1"/>
</dbReference>
<evidence type="ECO:0000256" key="7">
    <source>
        <dbReference type="RuleBase" id="RU363032"/>
    </source>
</evidence>
<evidence type="ECO:0000313" key="10">
    <source>
        <dbReference type="Proteomes" id="UP000190188"/>
    </source>
</evidence>
<feature type="transmembrane region" description="Helical" evidence="7">
    <location>
        <begin position="116"/>
        <end position="144"/>
    </location>
</feature>
<dbReference type="GO" id="GO:0055085">
    <property type="term" value="P:transmembrane transport"/>
    <property type="evidence" value="ECO:0007669"/>
    <property type="project" value="InterPro"/>
</dbReference>
<evidence type="ECO:0000259" key="8">
    <source>
        <dbReference type="PROSITE" id="PS50928"/>
    </source>
</evidence>
<dbReference type="AlphaFoldDB" id="A0A1T2XEY9"/>
<evidence type="ECO:0000256" key="2">
    <source>
        <dbReference type="ARBA" id="ARBA00022448"/>
    </source>
</evidence>
<dbReference type="GO" id="GO:0005886">
    <property type="term" value="C:plasma membrane"/>
    <property type="evidence" value="ECO:0007669"/>
    <property type="project" value="UniProtKB-SubCell"/>
</dbReference>
<sequence>MVAENHVTNEKINNLTPDDFRPISQDEKNAEIIQRESLSAWRDAWERLRENKLAMSGLVVLIVLILMAIVGPMISKYDYFTNYLDKTNLPPSGEHWFGTDDLGRDMFARTWMGARISLTVGFAAALSDLIIGVLYGGIMGYVGGRTDNIMNKFSEILYSIPYLLVCILLLVVMEPSLFTIIVALSITGWINMAWIVRGQIMGLKNQEYVLASRSMGAGARRILLRHLIPNSLSPIIVTLTLTVPSAIFAEAFLSFLGLGVQVPVASWGSMISDALNSWTIYPWRMLFPAIFISLTMLSFNLLGDGLRDALDPKMKK</sequence>
<feature type="transmembrane region" description="Helical" evidence="7">
    <location>
        <begin position="156"/>
        <end position="172"/>
    </location>
</feature>
<keyword evidence="6 7" id="KW-0472">Membrane</keyword>
<comment type="similarity">
    <text evidence="7">Belongs to the binding-protein-dependent transport system permease family.</text>
</comment>
<keyword evidence="10" id="KW-1185">Reference proteome</keyword>
<keyword evidence="2 7" id="KW-0813">Transport</keyword>
<dbReference type="PANTHER" id="PTHR43386:SF22">
    <property type="entry name" value="OLIGOPEPTIDE TRANSPORT SYSTEM PERMEASE PROTEIN OPPC"/>
    <property type="match status" value="1"/>
</dbReference>
<dbReference type="OrthoDB" id="9797472at2"/>
<dbReference type="PROSITE" id="PS50928">
    <property type="entry name" value="ABC_TM1"/>
    <property type="match status" value="1"/>
</dbReference>
<dbReference type="Pfam" id="PF00528">
    <property type="entry name" value="BPD_transp_1"/>
    <property type="match status" value="1"/>
</dbReference>
<feature type="domain" description="ABC transmembrane type-1" evidence="8">
    <location>
        <begin position="114"/>
        <end position="303"/>
    </location>
</feature>
<accession>A0A1T2XEY9</accession>
<dbReference type="InterPro" id="IPR050366">
    <property type="entry name" value="BP-dependent_transpt_permease"/>
</dbReference>
<organism evidence="9 10">
    <name type="scientific">Paenibacillus selenitireducens</name>
    <dbReference type="NCBI Taxonomy" id="1324314"/>
    <lineage>
        <taxon>Bacteria</taxon>
        <taxon>Bacillati</taxon>
        <taxon>Bacillota</taxon>
        <taxon>Bacilli</taxon>
        <taxon>Bacillales</taxon>
        <taxon>Paenibacillaceae</taxon>
        <taxon>Paenibacillus</taxon>
    </lineage>
</organism>
<evidence type="ECO:0000313" key="9">
    <source>
        <dbReference type="EMBL" id="OPA78451.1"/>
    </source>
</evidence>
<gene>
    <name evidence="9" type="ORF">BVG16_11275</name>
</gene>
<feature type="transmembrane region" description="Helical" evidence="7">
    <location>
        <begin position="178"/>
        <end position="196"/>
    </location>
</feature>
<dbReference type="STRING" id="1324314.BVG16_11275"/>
<feature type="transmembrane region" description="Helical" evidence="7">
    <location>
        <begin position="235"/>
        <end position="260"/>
    </location>
</feature>
<evidence type="ECO:0000256" key="1">
    <source>
        <dbReference type="ARBA" id="ARBA00004651"/>
    </source>
</evidence>
<reference evidence="9 10" key="1">
    <citation type="submission" date="2017-01" db="EMBL/GenBank/DDBJ databases">
        <title>Genome analysis of Paenibacillus selenitrireducens ES3-24.</title>
        <authorList>
            <person name="Xu D."/>
            <person name="Yao R."/>
            <person name="Zheng S."/>
        </authorList>
    </citation>
    <scope>NUCLEOTIDE SEQUENCE [LARGE SCALE GENOMIC DNA]</scope>
    <source>
        <strain evidence="9 10">ES3-24</strain>
    </source>
</reference>
<evidence type="ECO:0000256" key="3">
    <source>
        <dbReference type="ARBA" id="ARBA00022475"/>
    </source>
</evidence>
<dbReference type="SUPFAM" id="SSF161098">
    <property type="entry name" value="MetI-like"/>
    <property type="match status" value="1"/>
</dbReference>
<dbReference type="InterPro" id="IPR025966">
    <property type="entry name" value="OppC_N"/>
</dbReference>
<feature type="transmembrane region" description="Helical" evidence="7">
    <location>
        <begin position="53"/>
        <end position="74"/>
    </location>
</feature>
<dbReference type="Pfam" id="PF12911">
    <property type="entry name" value="OppC_N"/>
    <property type="match status" value="1"/>
</dbReference>
<name>A0A1T2XEY9_9BACL</name>
<dbReference type="PANTHER" id="PTHR43386">
    <property type="entry name" value="OLIGOPEPTIDE TRANSPORT SYSTEM PERMEASE PROTEIN APPC"/>
    <property type="match status" value="1"/>
</dbReference>
<evidence type="ECO:0000256" key="4">
    <source>
        <dbReference type="ARBA" id="ARBA00022692"/>
    </source>
</evidence>
<evidence type="ECO:0000256" key="5">
    <source>
        <dbReference type="ARBA" id="ARBA00022989"/>
    </source>
</evidence>
<protein>
    <submittedName>
        <fullName evidence="9">Diguanylate cyclase</fullName>
    </submittedName>
</protein>
<evidence type="ECO:0000256" key="6">
    <source>
        <dbReference type="ARBA" id="ARBA00023136"/>
    </source>
</evidence>
<dbReference type="Proteomes" id="UP000190188">
    <property type="component" value="Unassembled WGS sequence"/>
</dbReference>
<keyword evidence="3" id="KW-1003">Cell membrane</keyword>
<comment type="caution">
    <text evidence="9">The sequence shown here is derived from an EMBL/GenBank/DDBJ whole genome shotgun (WGS) entry which is preliminary data.</text>
</comment>
<keyword evidence="5 7" id="KW-1133">Transmembrane helix</keyword>